<dbReference type="Proteomes" id="UP000011518">
    <property type="component" value="Unassembled WGS sequence"/>
</dbReference>
<name>L9LA54_TUPCH</name>
<keyword evidence="2" id="KW-0689">Ribosomal protein</keyword>
<proteinExistence type="predicted"/>
<feature type="compositionally biased region" description="Basic and acidic residues" evidence="1">
    <location>
        <begin position="140"/>
        <end position="170"/>
    </location>
</feature>
<reference evidence="3" key="2">
    <citation type="journal article" date="2013" name="Nat. Commun.">
        <title>Genome of the Chinese tree shrew.</title>
        <authorList>
            <person name="Fan Y."/>
            <person name="Huang Z.Y."/>
            <person name="Cao C.C."/>
            <person name="Chen C.S."/>
            <person name="Chen Y.X."/>
            <person name="Fan D.D."/>
            <person name="He J."/>
            <person name="Hou H.L."/>
            <person name="Hu L."/>
            <person name="Hu X.T."/>
            <person name="Jiang X.T."/>
            <person name="Lai R."/>
            <person name="Lang Y.S."/>
            <person name="Liang B."/>
            <person name="Liao S.G."/>
            <person name="Mu D."/>
            <person name="Ma Y.Y."/>
            <person name="Niu Y.Y."/>
            <person name="Sun X.Q."/>
            <person name="Xia J.Q."/>
            <person name="Xiao J."/>
            <person name="Xiong Z.Q."/>
            <person name="Xu L."/>
            <person name="Yang L."/>
            <person name="Zhang Y."/>
            <person name="Zhao W."/>
            <person name="Zhao X.D."/>
            <person name="Zheng Y.T."/>
            <person name="Zhou J.M."/>
            <person name="Zhu Y.B."/>
            <person name="Zhang G.J."/>
            <person name="Wang J."/>
            <person name="Yao Y.G."/>
        </authorList>
    </citation>
    <scope>NUCLEOTIDE SEQUENCE [LARGE SCALE GENOMIC DNA]</scope>
</reference>
<keyword evidence="2" id="KW-0687">Ribonucleoprotein</keyword>
<dbReference type="GO" id="GO:0005840">
    <property type="term" value="C:ribosome"/>
    <property type="evidence" value="ECO:0007669"/>
    <property type="project" value="UniProtKB-KW"/>
</dbReference>
<dbReference type="STRING" id="246437.L9LA54"/>
<gene>
    <name evidence="2" type="ORF">TREES_T100003789</name>
</gene>
<accession>L9LA54</accession>
<feature type="compositionally biased region" description="Polar residues" evidence="1">
    <location>
        <begin position="39"/>
        <end position="51"/>
    </location>
</feature>
<sequence length="170" mass="18117">MSPFSLLSPNLSGQAHGLTTGPKQIAGKVHQQPYGRQGVGQQSGATWSSHIFSAPGNTAPPGPWGTGMHKAPDLQPQSVRQQVKSLNNLGCGDTCPGGAMTATGEGVCSKQDSHEHILELKADQACRKLLADQAEANGSETKEARKRHEERLQAKEGITKILTKEEETEK</sequence>
<keyword evidence="3" id="KW-1185">Reference proteome</keyword>
<feature type="region of interest" description="Disordered" evidence="1">
    <location>
        <begin position="1"/>
        <end position="74"/>
    </location>
</feature>
<reference evidence="3" key="1">
    <citation type="submission" date="2012-07" db="EMBL/GenBank/DDBJ databases">
        <title>Genome of the Chinese tree shrew, a rising model animal genetically related to primates.</title>
        <authorList>
            <person name="Zhang G."/>
            <person name="Fan Y."/>
            <person name="Yao Y."/>
            <person name="Huang Z."/>
        </authorList>
    </citation>
    <scope>NUCLEOTIDE SEQUENCE [LARGE SCALE GENOMIC DNA]</scope>
</reference>
<evidence type="ECO:0000313" key="3">
    <source>
        <dbReference type="Proteomes" id="UP000011518"/>
    </source>
</evidence>
<feature type="region of interest" description="Disordered" evidence="1">
    <location>
        <begin position="134"/>
        <end position="170"/>
    </location>
</feature>
<feature type="compositionally biased region" description="Polar residues" evidence="1">
    <location>
        <begin position="1"/>
        <end position="13"/>
    </location>
</feature>
<organism evidence="2 3">
    <name type="scientific">Tupaia chinensis</name>
    <name type="common">Chinese tree shrew</name>
    <name type="synonym">Tupaia belangeri chinensis</name>
    <dbReference type="NCBI Taxonomy" id="246437"/>
    <lineage>
        <taxon>Eukaryota</taxon>
        <taxon>Metazoa</taxon>
        <taxon>Chordata</taxon>
        <taxon>Craniata</taxon>
        <taxon>Vertebrata</taxon>
        <taxon>Euteleostomi</taxon>
        <taxon>Mammalia</taxon>
        <taxon>Eutheria</taxon>
        <taxon>Euarchontoglires</taxon>
        <taxon>Scandentia</taxon>
        <taxon>Tupaiidae</taxon>
        <taxon>Tupaia</taxon>
    </lineage>
</organism>
<evidence type="ECO:0000313" key="2">
    <source>
        <dbReference type="EMBL" id="ELW70607.1"/>
    </source>
</evidence>
<dbReference type="AlphaFoldDB" id="L9LA54"/>
<evidence type="ECO:0000256" key="1">
    <source>
        <dbReference type="SAM" id="MobiDB-lite"/>
    </source>
</evidence>
<dbReference type="Gene3D" id="1.10.1200.240">
    <property type="match status" value="1"/>
</dbReference>
<dbReference type="InParanoid" id="L9LA54"/>
<dbReference type="EMBL" id="KB320489">
    <property type="protein sequence ID" value="ELW70607.1"/>
    <property type="molecule type" value="Genomic_DNA"/>
</dbReference>
<protein>
    <submittedName>
        <fullName evidence="2">60S ribosomal protein L19</fullName>
    </submittedName>
</protein>